<dbReference type="InterPro" id="IPR004788">
    <property type="entry name" value="Ribose5P_isomerase_type_A"/>
</dbReference>
<dbReference type="EC" id="5.3.1.6" evidence="3"/>
<sequence>MLQDAIQKLAKDTVSKFVKPNQVVGLGSGSTAAYIVREMASLKAKDTLLCIPTSLQIKVEAEKSGLRFADESRIPDIDVVFDGADQIDGRFNMIKGGGGALLREKILISSAKTVVIVADEAKFVKSFSRSVPIEVHPMARTSVAKRLEKIGAKPAMRTLDKGYPFITENGNIILDTVFPSISDPERAELELKGIPGVMEVGMFTRKTNVYYYRAKSDGTFELVNS</sequence>
<organism evidence="4 5">
    <name type="scientific">Candidatus Nitrososphaera evergladensis SR1</name>
    <dbReference type="NCBI Taxonomy" id="1459636"/>
    <lineage>
        <taxon>Archaea</taxon>
        <taxon>Nitrososphaerota</taxon>
        <taxon>Nitrososphaeria</taxon>
        <taxon>Nitrososphaerales</taxon>
        <taxon>Nitrososphaeraceae</taxon>
        <taxon>Nitrososphaera</taxon>
    </lineage>
</organism>
<dbReference type="NCBIfam" id="TIGR00021">
    <property type="entry name" value="rpiA"/>
    <property type="match status" value="1"/>
</dbReference>
<evidence type="ECO:0000256" key="1">
    <source>
        <dbReference type="ARBA" id="ARBA00001713"/>
    </source>
</evidence>
<dbReference type="Pfam" id="PF06026">
    <property type="entry name" value="Rib_5-P_isom_A"/>
    <property type="match status" value="1"/>
</dbReference>
<dbReference type="CDD" id="cd01398">
    <property type="entry name" value="RPI_A"/>
    <property type="match status" value="1"/>
</dbReference>
<proteinExistence type="predicted"/>
<dbReference type="HOGENOM" id="CLU_056590_1_0_2"/>
<evidence type="ECO:0000256" key="3">
    <source>
        <dbReference type="NCBIfam" id="TIGR00021"/>
    </source>
</evidence>
<dbReference type="InterPro" id="IPR037171">
    <property type="entry name" value="NagB/RpiA_transferase-like"/>
</dbReference>
<dbReference type="OrthoDB" id="19013at2157"/>
<dbReference type="GO" id="GO:0005829">
    <property type="term" value="C:cytosol"/>
    <property type="evidence" value="ECO:0007669"/>
    <property type="project" value="TreeGrafter"/>
</dbReference>
<dbReference type="FunFam" id="3.40.50.1360:FF:000001">
    <property type="entry name" value="Ribose-5-phosphate isomerase A"/>
    <property type="match status" value="1"/>
</dbReference>
<dbReference type="Proteomes" id="UP000028194">
    <property type="component" value="Chromosome"/>
</dbReference>
<dbReference type="SUPFAM" id="SSF75445">
    <property type="entry name" value="D-ribose-5-phosphate isomerase (RpiA), lid domain"/>
    <property type="match status" value="1"/>
</dbReference>
<keyword evidence="5" id="KW-1185">Reference proteome</keyword>
<dbReference type="STRING" id="1459636.NTE_01476"/>
<dbReference type="NCBIfam" id="NF001924">
    <property type="entry name" value="PRK00702.1"/>
    <property type="match status" value="1"/>
</dbReference>
<gene>
    <name evidence="4" type="ORF">NTE_01476</name>
</gene>
<dbReference type="AlphaFoldDB" id="A0A075MR11"/>
<name>A0A075MR11_9ARCH</name>
<evidence type="ECO:0000313" key="5">
    <source>
        <dbReference type="Proteomes" id="UP000028194"/>
    </source>
</evidence>
<evidence type="ECO:0000256" key="2">
    <source>
        <dbReference type="ARBA" id="ARBA00023235"/>
    </source>
</evidence>
<dbReference type="GO" id="GO:0004751">
    <property type="term" value="F:ribose-5-phosphate isomerase activity"/>
    <property type="evidence" value="ECO:0007669"/>
    <property type="project" value="UniProtKB-UniRule"/>
</dbReference>
<dbReference type="GO" id="GO:0009052">
    <property type="term" value="P:pentose-phosphate shunt, non-oxidative branch"/>
    <property type="evidence" value="ECO:0007669"/>
    <property type="project" value="InterPro"/>
</dbReference>
<keyword evidence="2 4" id="KW-0413">Isomerase</keyword>
<accession>A0A075MR11</accession>
<protein>
    <recommendedName>
        <fullName evidence="3">Ribose 5-phosphate isomerase A</fullName>
        <ecNumber evidence="3">5.3.1.6</ecNumber>
    </recommendedName>
</protein>
<evidence type="ECO:0000313" key="4">
    <source>
        <dbReference type="EMBL" id="AIF83540.1"/>
    </source>
</evidence>
<dbReference type="SUPFAM" id="SSF100950">
    <property type="entry name" value="NagB/RpiA/CoA transferase-like"/>
    <property type="match status" value="1"/>
</dbReference>
<dbReference type="eggNOG" id="arCOG01122">
    <property type="taxonomic scope" value="Archaea"/>
</dbReference>
<dbReference type="Gene3D" id="3.30.70.260">
    <property type="match status" value="1"/>
</dbReference>
<dbReference type="PANTHER" id="PTHR11934">
    <property type="entry name" value="RIBOSE-5-PHOSPHATE ISOMERASE"/>
    <property type="match status" value="1"/>
</dbReference>
<dbReference type="PANTHER" id="PTHR11934:SF0">
    <property type="entry name" value="RIBOSE-5-PHOSPHATE ISOMERASE"/>
    <property type="match status" value="1"/>
</dbReference>
<dbReference type="EMBL" id="CP007174">
    <property type="protein sequence ID" value="AIF83540.1"/>
    <property type="molecule type" value="Genomic_DNA"/>
</dbReference>
<dbReference type="Gene3D" id="3.40.50.1360">
    <property type="match status" value="1"/>
</dbReference>
<comment type="catalytic activity">
    <reaction evidence="1">
        <text>aldehydo-D-ribose 5-phosphate = D-ribulose 5-phosphate</text>
        <dbReference type="Rhea" id="RHEA:14657"/>
        <dbReference type="ChEBI" id="CHEBI:58121"/>
        <dbReference type="ChEBI" id="CHEBI:58273"/>
        <dbReference type="EC" id="5.3.1.6"/>
    </reaction>
</comment>
<reference evidence="4 5" key="1">
    <citation type="journal article" date="2014" name="PLoS ONE">
        <title>Genome Sequence of Candidatus Nitrososphaera evergladensis from Group I.1b Enriched from Everglades Soil Reveals Novel Genomic Features of the Ammonia-Oxidizing Archaea.</title>
        <authorList>
            <person name="Zhalnina K.V."/>
            <person name="Dias R."/>
            <person name="Leonard M.T."/>
            <person name="Dorr de Quadros P."/>
            <person name="Camargo F.A."/>
            <person name="Drew J.C."/>
            <person name="Farmerie W.G."/>
            <person name="Daroub S.H."/>
            <person name="Triplett E.W."/>
        </authorList>
    </citation>
    <scope>NUCLEOTIDE SEQUENCE [LARGE SCALE GENOMIC DNA]</scope>
    <source>
        <strain evidence="4 5">SR1</strain>
    </source>
</reference>
<dbReference type="GO" id="GO:0006014">
    <property type="term" value="P:D-ribose metabolic process"/>
    <property type="evidence" value="ECO:0007669"/>
    <property type="project" value="TreeGrafter"/>
</dbReference>
<dbReference type="KEGG" id="nev:NTE_01476"/>